<evidence type="ECO:0000256" key="6">
    <source>
        <dbReference type="ARBA" id="ARBA00022723"/>
    </source>
</evidence>
<dbReference type="GO" id="GO:0046872">
    <property type="term" value="F:metal ion binding"/>
    <property type="evidence" value="ECO:0007669"/>
    <property type="project" value="UniProtKB-KW"/>
</dbReference>
<evidence type="ECO:0000256" key="4">
    <source>
        <dbReference type="ARBA" id="ARBA00022617"/>
    </source>
</evidence>
<evidence type="ECO:0000313" key="14">
    <source>
        <dbReference type="EMBL" id="KAL1537171.1"/>
    </source>
</evidence>
<dbReference type="PANTHER" id="PTHR47953">
    <property type="entry name" value="OS08G0105600 PROTEIN"/>
    <property type="match status" value="1"/>
</dbReference>
<dbReference type="InterPro" id="IPR036396">
    <property type="entry name" value="Cyt_P450_sf"/>
</dbReference>
<dbReference type="Gene3D" id="1.10.630.10">
    <property type="entry name" value="Cytochrome P450"/>
    <property type="match status" value="1"/>
</dbReference>
<dbReference type="SUPFAM" id="SSF48264">
    <property type="entry name" value="Cytochrome P450"/>
    <property type="match status" value="1"/>
</dbReference>
<evidence type="ECO:0000256" key="13">
    <source>
        <dbReference type="RuleBase" id="RU000461"/>
    </source>
</evidence>
<evidence type="ECO:0000256" key="10">
    <source>
        <dbReference type="ARBA" id="ARBA00023004"/>
    </source>
</evidence>
<dbReference type="PROSITE" id="PS00086">
    <property type="entry name" value="CYTOCHROME_P450"/>
    <property type="match status" value="1"/>
</dbReference>
<comment type="similarity">
    <text evidence="3 13">Belongs to the cytochrome P450 family.</text>
</comment>
<evidence type="ECO:0000256" key="1">
    <source>
        <dbReference type="ARBA" id="ARBA00001971"/>
    </source>
</evidence>
<dbReference type="GO" id="GO:0004497">
    <property type="term" value="F:monooxygenase activity"/>
    <property type="evidence" value="ECO:0007669"/>
    <property type="project" value="UniProtKB-KW"/>
</dbReference>
<accession>A0ABD1FZB1</accession>
<name>A0ABD1FZB1_SALDI</name>
<protein>
    <recommendedName>
        <fullName evidence="16">Cytochrome P450</fullName>
    </recommendedName>
</protein>
<keyword evidence="15" id="KW-1185">Reference proteome</keyword>
<dbReference type="PANTHER" id="PTHR47953:SF19">
    <property type="entry name" value="OS06G0641600 PROTEIN"/>
    <property type="match status" value="1"/>
</dbReference>
<keyword evidence="12" id="KW-0472">Membrane</keyword>
<keyword evidence="7" id="KW-0735">Signal-anchor</keyword>
<dbReference type="GO" id="GO:0016020">
    <property type="term" value="C:membrane"/>
    <property type="evidence" value="ECO:0007669"/>
    <property type="project" value="UniProtKB-SubCell"/>
</dbReference>
<comment type="caution">
    <text evidence="14">The sequence shown here is derived from an EMBL/GenBank/DDBJ whole genome shotgun (WGS) entry which is preliminary data.</text>
</comment>
<proteinExistence type="inferred from homology"/>
<comment type="cofactor">
    <cofactor evidence="1">
        <name>heme</name>
        <dbReference type="ChEBI" id="CHEBI:30413"/>
    </cofactor>
</comment>
<keyword evidence="9 13" id="KW-0560">Oxidoreductase</keyword>
<keyword evidence="8" id="KW-1133">Transmembrane helix</keyword>
<keyword evidence="11 13" id="KW-0503">Monooxygenase</keyword>
<gene>
    <name evidence="14" type="ORF">AAHA92_29715</name>
</gene>
<dbReference type="InterPro" id="IPR017972">
    <property type="entry name" value="Cyt_P450_CS"/>
</dbReference>
<keyword evidence="5" id="KW-0812">Transmembrane</keyword>
<organism evidence="14 15">
    <name type="scientific">Salvia divinorum</name>
    <name type="common">Maria pastora</name>
    <name type="synonym">Diviner's sage</name>
    <dbReference type="NCBI Taxonomy" id="28513"/>
    <lineage>
        <taxon>Eukaryota</taxon>
        <taxon>Viridiplantae</taxon>
        <taxon>Streptophyta</taxon>
        <taxon>Embryophyta</taxon>
        <taxon>Tracheophyta</taxon>
        <taxon>Spermatophyta</taxon>
        <taxon>Magnoliopsida</taxon>
        <taxon>eudicotyledons</taxon>
        <taxon>Gunneridae</taxon>
        <taxon>Pentapetalae</taxon>
        <taxon>asterids</taxon>
        <taxon>lamiids</taxon>
        <taxon>Lamiales</taxon>
        <taxon>Lamiaceae</taxon>
        <taxon>Nepetoideae</taxon>
        <taxon>Mentheae</taxon>
        <taxon>Salviinae</taxon>
        <taxon>Salvia</taxon>
        <taxon>Salvia subgen. Calosphace</taxon>
    </lineage>
</organism>
<keyword evidence="4 13" id="KW-0349">Heme</keyword>
<evidence type="ECO:0000256" key="12">
    <source>
        <dbReference type="ARBA" id="ARBA00023136"/>
    </source>
</evidence>
<evidence type="ECO:0000256" key="9">
    <source>
        <dbReference type="ARBA" id="ARBA00023002"/>
    </source>
</evidence>
<dbReference type="Proteomes" id="UP001567538">
    <property type="component" value="Unassembled WGS sequence"/>
</dbReference>
<evidence type="ECO:0000256" key="2">
    <source>
        <dbReference type="ARBA" id="ARBA00004606"/>
    </source>
</evidence>
<evidence type="ECO:0000256" key="3">
    <source>
        <dbReference type="ARBA" id="ARBA00010617"/>
    </source>
</evidence>
<evidence type="ECO:0008006" key="16">
    <source>
        <dbReference type="Google" id="ProtNLM"/>
    </source>
</evidence>
<evidence type="ECO:0000256" key="11">
    <source>
        <dbReference type="ARBA" id="ARBA00023033"/>
    </source>
</evidence>
<keyword evidence="6 13" id="KW-0479">Metal-binding</keyword>
<dbReference type="InterPro" id="IPR001128">
    <property type="entry name" value="Cyt_P450"/>
</dbReference>
<comment type="subcellular location">
    <subcellularLocation>
        <location evidence="2">Membrane</location>
        <topology evidence="2">Single-pass type II membrane protein</topology>
    </subcellularLocation>
</comment>
<reference evidence="14 15" key="1">
    <citation type="submission" date="2024-06" db="EMBL/GenBank/DDBJ databases">
        <title>A chromosome level genome sequence of Diviner's sage (Salvia divinorum).</title>
        <authorList>
            <person name="Ford S.A."/>
            <person name="Ro D.-K."/>
            <person name="Ness R.W."/>
            <person name="Phillips M.A."/>
        </authorList>
    </citation>
    <scope>NUCLEOTIDE SEQUENCE [LARGE SCALE GENOMIC DNA]</scope>
    <source>
        <strain evidence="14">SAF-2024a</strain>
        <tissue evidence="14">Leaf</tissue>
    </source>
</reference>
<sequence>MFQYIPFGGGRRICPAIGFGIANIEIQMAMLLYHFDWLLPHGIGAGDLDMNESSGLSGKRKCDLSVIPIVKRPLLQ</sequence>
<evidence type="ECO:0000313" key="15">
    <source>
        <dbReference type="Proteomes" id="UP001567538"/>
    </source>
</evidence>
<dbReference type="AlphaFoldDB" id="A0ABD1FZB1"/>
<dbReference type="EMBL" id="JBEAFC010000011">
    <property type="protein sequence ID" value="KAL1537171.1"/>
    <property type="molecule type" value="Genomic_DNA"/>
</dbReference>
<evidence type="ECO:0000256" key="8">
    <source>
        <dbReference type="ARBA" id="ARBA00022989"/>
    </source>
</evidence>
<evidence type="ECO:0000256" key="5">
    <source>
        <dbReference type="ARBA" id="ARBA00022692"/>
    </source>
</evidence>
<keyword evidence="10 13" id="KW-0408">Iron</keyword>
<dbReference type="Pfam" id="PF00067">
    <property type="entry name" value="p450"/>
    <property type="match status" value="1"/>
</dbReference>
<evidence type="ECO:0000256" key="7">
    <source>
        <dbReference type="ARBA" id="ARBA00022968"/>
    </source>
</evidence>
<dbReference type="InterPro" id="IPR052306">
    <property type="entry name" value="CYP450_71D"/>
</dbReference>